<evidence type="ECO:0000313" key="3">
    <source>
        <dbReference type="EMBL" id="THF99341.1"/>
    </source>
</evidence>
<evidence type="ECO:0000259" key="2">
    <source>
        <dbReference type="Pfam" id="PF16719"/>
    </source>
</evidence>
<reference evidence="3 4" key="1">
    <citation type="journal article" date="2018" name="Proc. Natl. Acad. Sci. U.S.A.">
        <title>Draft genome sequence of Camellia sinensis var. sinensis provides insights into the evolution of the tea genome and tea quality.</title>
        <authorList>
            <person name="Wei C."/>
            <person name="Yang H."/>
            <person name="Wang S."/>
            <person name="Zhao J."/>
            <person name="Liu C."/>
            <person name="Gao L."/>
            <person name="Xia E."/>
            <person name="Lu Y."/>
            <person name="Tai Y."/>
            <person name="She G."/>
            <person name="Sun J."/>
            <person name="Cao H."/>
            <person name="Tong W."/>
            <person name="Gao Q."/>
            <person name="Li Y."/>
            <person name="Deng W."/>
            <person name="Jiang X."/>
            <person name="Wang W."/>
            <person name="Chen Q."/>
            <person name="Zhang S."/>
            <person name="Li H."/>
            <person name="Wu J."/>
            <person name="Wang P."/>
            <person name="Li P."/>
            <person name="Shi C."/>
            <person name="Zheng F."/>
            <person name="Jian J."/>
            <person name="Huang B."/>
            <person name="Shan D."/>
            <person name="Shi M."/>
            <person name="Fang C."/>
            <person name="Yue Y."/>
            <person name="Li F."/>
            <person name="Li D."/>
            <person name="Wei S."/>
            <person name="Han B."/>
            <person name="Jiang C."/>
            <person name="Yin Y."/>
            <person name="Xia T."/>
            <person name="Zhang Z."/>
            <person name="Bennetzen J.L."/>
            <person name="Zhao S."/>
            <person name="Wan X."/>
        </authorList>
    </citation>
    <scope>NUCLEOTIDE SEQUENCE [LARGE SCALE GENOMIC DNA]</scope>
    <source>
        <strain evidence="4">cv. Shuchazao</strain>
        <tissue evidence="3">Leaf</tissue>
    </source>
</reference>
<gene>
    <name evidence="3" type="ORF">TEA_007661</name>
</gene>
<feature type="domain" description="SAWADEE" evidence="2">
    <location>
        <begin position="10"/>
        <end position="111"/>
    </location>
</feature>
<evidence type="ECO:0000256" key="1">
    <source>
        <dbReference type="SAM" id="MobiDB-lite"/>
    </source>
</evidence>
<dbReference type="Pfam" id="PF16719">
    <property type="entry name" value="SAWADEE"/>
    <property type="match status" value="1"/>
</dbReference>
<keyword evidence="4" id="KW-1185">Reference proteome</keyword>
<dbReference type="AlphaFoldDB" id="A0A4S4DA01"/>
<proteinExistence type="predicted"/>
<dbReference type="PANTHER" id="PTHR36384:SF1">
    <property type="entry name" value="SAWADEE PROTEIN"/>
    <property type="match status" value="1"/>
</dbReference>
<organism evidence="3 4">
    <name type="scientific">Camellia sinensis var. sinensis</name>
    <name type="common">China tea</name>
    <dbReference type="NCBI Taxonomy" id="542762"/>
    <lineage>
        <taxon>Eukaryota</taxon>
        <taxon>Viridiplantae</taxon>
        <taxon>Streptophyta</taxon>
        <taxon>Embryophyta</taxon>
        <taxon>Tracheophyta</taxon>
        <taxon>Spermatophyta</taxon>
        <taxon>Magnoliopsida</taxon>
        <taxon>eudicotyledons</taxon>
        <taxon>Gunneridae</taxon>
        <taxon>Pentapetalae</taxon>
        <taxon>asterids</taxon>
        <taxon>Ericales</taxon>
        <taxon>Theaceae</taxon>
        <taxon>Camellia</taxon>
    </lineage>
</organism>
<dbReference type="GO" id="GO:0003682">
    <property type="term" value="F:chromatin binding"/>
    <property type="evidence" value="ECO:0007669"/>
    <property type="project" value="InterPro"/>
</dbReference>
<evidence type="ECO:0000313" key="4">
    <source>
        <dbReference type="Proteomes" id="UP000306102"/>
    </source>
</evidence>
<protein>
    <recommendedName>
        <fullName evidence="2">SAWADEE domain-containing protein</fullName>
    </recommendedName>
</protein>
<name>A0A4S4DA01_CAMSN</name>
<dbReference type="PANTHER" id="PTHR36384">
    <property type="entry name" value="SAWADEE PROTEIN"/>
    <property type="match status" value="1"/>
</dbReference>
<comment type="caution">
    <text evidence="3">The sequence shown here is derived from an EMBL/GenBank/DDBJ whole genome shotgun (WGS) entry which is preliminary data.</text>
</comment>
<sequence>MMGYDDNSLYDLEFRSTLDDAWYSVRVVLSDDDTLVVKFWNFSESTDESFGVGDFKTIEAVEEFVRRFRLPSQQLQDSQCSRLVEGIGVCASFTFRDDDIRFYDAVVEAVSFDFTPELSLFGFCLSTTRLPDLPPFRLRRSTLTKSASSPPDLPLAIGNAKRAQQLFCIPKIIHHCPRRGFPTDEIHIQNDPTLSISLRLCLPLPLTSLYNHLPLFIIQNDPTLSISLRLFVSLLPSQSIIHVSKSHKPTSIDHPCLQVSQTHLQSDKPTSFIIHVSKSHKPTSISHGHGRPSVEDHPPPSSPAMVSIPLTVTVHHVEHSFAKEEEECLCTFLLFWQHGPNEGNVTASGIANMCLIQPFEQMDSRVVTFSKMAKEKVEIARPTPGSASDGKTSLGRINKFHERNHQDIDFGGGSYMGEFGSHHFMLIENLEKDLSPSSIMEFIHKQTSISPQAYVFPSLSSETYTRGVIVLDCKKKLKKIYEFLNNPDQIVMSSRGRPWVITETTSRRGTFRTTFGSLIPTSQVDQLLCSKDFMSLIYKSLLSASNRAALVNQFLLVLFQATKVSISS</sequence>
<feature type="region of interest" description="Disordered" evidence="1">
    <location>
        <begin position="281"/>
        <end position="302"/>
    </location>
</feature>
<dbReference type="InterPro" id="IPR032001">
    <property type="entry name" value="SAWADEE_dom"/>
</dbReference>
<accession>A0A4S4DA01</accession>
<dbReference type="Proteomes" id="UP000306102">
    <property type="component" value="Unassembled WGS sequence"/>
</dbReference>
<dbReference type="EMBL" id="SDRB02011966">
    <property type="protein sequence ID" value="THF99341.1"/>
    <property type="molecule type" value="Genomic_DNA"/>
</dbReference>